<feature type="transmembrane region" description="Helical" evidence="1">
    <location>
        <begin position="58"/>
        <end position="81"/>
    </location>
</feature>
<comment type="caution">
    <text evidence="2">The sequence shown here is derived from an EMBL/GenBank/DDBJ whole genome shotgun (WGS) entry which is preliminary data.</text>
</comment>
<dbReference type="AlphaFoldDB" id="A0A847EST8"/>
<keyword evidence="1" id="KW-0812">Transmembrane</keyword>
<feature type="transmembrane region" description="Helical" evidence="1">
    <location>
        <begin position="117"/>
        <end position="135"/>
    </location>
</feature>
<feature type="transmembrane region" description="Helical" evidence="1">
    <location>
        <begin position="147"/>
        <end position="167"/>
    </location>
</feature>
<organism evidence="2 3">
    <name type="scientific">Candidatus Dojkabacteria bacterium</name>
    <dbReference type="NCBI Taxonomy" id="2099670"/>
    <lineage>
        <taxon>Bacteria</taxon>
        <taxon>Candidatus Dojkabacteria</taxon>
    </lineage>
</organism>
<gene>
    <name evidence="2" type="ORF">GX618_01125</name>
</gene>
<evidence type="ECO:0000313" key="3">
    <source>
        <dbReference type="Proteomes" id="UP000554004"/>
    </source>
</evidence>
<reference evidence="2 3" key="1">
    <citation type="journal article" date="2020" name="Biotechnol. Biofuels">
        <title>New insights from the biogas microbiome by comprehensive genome-resolved metagenomics of nearly 1600 species originating from multiple anaerobic digesters.</title>
        <authorList>
            <person name="Campanaro S."/>
            <person name="Treu L."/>
            <person name="Rodriguez-R L.M."/>
            <person name="Kovalovszki A."/>
            <person name="Ziels R.M."/>
            <person name="Maus I."/>
            <person name="Zhu X."/>
            <person name="Kougias P.G."/>
            <person name="Basile A."/>
            <person name="Luo G."/>
            <person name="Schluter A."/>
            <person name="Konstantinidis K.T."/>
            <person name="Angelidaki I."/>
        </authorList>
    </citation>
    <scope>NUCLEOTIDE SEQUENCE [LARGE SCALE GENOMIC DNA]</scope>
    <source>
        <strain evidence="2">AS06rmzACSIP_421</strain>
    </source>
</reference>
<proteinExistence type="predicted"/>
<evidence type="ECO:0000313" key="2">
    <source>
        <dbReference type="EMBL" id="NLE30860.1"/>
    </source>
</evidence>
<name>A0A847EST8_9BACT</name>
<keyword evidence="1" id="KW-1133">Transmembrane helix</keyword>
<sequence length="182" mass="20556">MSKLLKRALKYALVPAILMIAGKILGIFLVTVKYGYPIEIGNDINGFFSTQIYFNDAAITYFVNSVSDLTMLIVISVPLIYQIVKTAIFQSTMNNPKTIVKAAKFNILSWITKDDTTFLQTFVWCAFLWLTTGLIVKNGIEGDTYSWISYLASALSLLSGLLTLKIFEIEIDRVYPDSKKYY</sequence>
<accession>A0A847EST8</accession>
<dbReference type="Proteomes" id="UP000554004">
    <property type="component" value="Unassembled WGS sequence"/>
</dbReference>
<keyword evidence="1" id="KW-0472">Membrane</keyword>
<protein>
    <submittedName>
        <fullName evidence="2">Uncharacterized protein</fullName>
    </submittedName>
</protein>
<feature type="transmembrane region" description="Helical" evidence="1">
    <location>
        <begin position="12"/>
        <end position="32"/>
    </location>
</feature>
<evidence type="ECO:0000256" key="1">
    <source>
        <dbReference type="SAM" id="Phobius"/>
    </source>
</evidence>
<dbReference type="EMBL" id="JAAZAL010000037">
    <property type="protein sequence ID" value="NLE30860.1"/>
    <property type="molecule type" value="Genomic_DNA"/>
</dbReference>